<sequence>MHASAGWYGDHTVDATSDGVTVRKGLDLDTLALPALKFEIRSDRADPVGVRVVDHLPAAVDPDRVGVHADFGADQWTAFEDGRVTFTTRLDPERPVVTLYGIWIDDPSRVHELLKGPDVKVASNPDAPSLDPVGDEVRLPTVDDSLRSVGPSALEDLRADVEEALTGARAEPAEPATALPAPDGADGDADATEPSGTMGDHAWAYPVERRGTGRVAAPTHADLDELLDHETDADDGSDGDSGRGAESIGENHVYLRAALTDTHHGGGGALLLQELANAFQVVARRITGDAKRATVDAVVETPLGADAVLNALTDREQVTDALVSPLVGDPEDATGIDAEPDEDTEAAAREGTEEVSIEPDEEDVEVVLNADGERFSELQAEFEQETDTDALEDELRDLDLPGVDTSEEPSIDDLVAGDDAFDASDDADGFVPASVDGDDDAFSFDDTAGADATELEFAADGAFDADASTDDDQQDVLQFDDAEDDAVTADDGEGAADGASVDADDSDPAEVAAFEFAADADEDATADADDVDATDLVDASDDVDATDLVDASDADVHDAEGDLPVEGDASEDPAAADVEAVGEMVEVPARELEALRTEMRELRDRVATLESDLAAVRSDLARERAADSTPTVGDGGEALEPVDGVEDDD</sequence>
<feature type="compositionally biased region" description="Acidic residues" evidence="2">
    <location>
        <begin position="329"/>
        <end position="345"/>
    </location>
</feature>
<comment type="caution">
    <text evidence="3">The sequence shown here is derived from an EMBL/GenBank/DDBJ whole genome shotgun (WGS) entry which is preliminary data.</text>
</comment>
<feature type="region of interest" description="Disordered" evidence="2">
    <location>
        <begin position="621"/>
        <end position="649"/>
    </location>
</feature>
<evidence type="ECO:0008006" key="5">
    <source>
        <dbReference type="Google" id="ProtNLM"/>
    </source>
</evidence>
<protein>
    <recommendedName>
        <fullName evidence="5">AAA family ATPase</fullName>
    </recommendedName>
</protein>
<evidence type="ECO:0000313" key="3">
    <source>
        <dbReference type="EMBL" id="MFC6953006.1"/>
    </source>
</evidence>
<proteinExistence type="predicted"/>
<feature type="region of interest" description="Disordered" evidence="2">
    <location>
        <begin position="167"/>
        <end position="201"/>
    </location>
</feature>
<feature type="region of interest" description="Disordered" evidence="2">
    <location>
        <begin position="482"/>
        <end position="575"/>
    </location>
</feature>
<dbReference type="EMBL" id="JBHSXN010000002">
    <property type="protein sequence ID" value="MFC6953006.1"/>
    <property type="molecule type" value="Genomic_DNA"/>
</dbReference>
<organism evidence="3 4">
    <name type="scientific">Halorubellus litoreus</name>
    <dbReference type="NCBI Taxonomy" id="755308"/>
    <lineage>
        <taxon>Archaea</taxon>
        <taxon>Methanobacteriati</taxon>
        <taxon>Methanobacteriota</taxon>
        <taxon>Stenosarchaea group</taxon>
        <taxon>Halobacteria</taxon>
        <taxon>Halobacteriales</taxon>
        <taxon>Halorubellaceae</taxon>
        <taxon>Halorubellus</taxon>
    </lineage>
</organism>
<feature type="compositionally biased region" description="Low complexity" evidence="2">
    <location>
        <begin position="168"/>
        <end position="184"/>
    </location>
</feature>
<evidence type="ECO:0000256" key="2">
    <source>
        <dbReference type="SAM" id="MobiDB-lite"/>
    </source>
</evidence>
<dbReference type="AlphaFoldDB" id="A0ABD5VGD8"/>
<keyword evidence="1" id="KW-0175">Coiled coil</keyword>
<keyword evidence="4" id="KW-1185">Reference proteome</keyword>
<feature type="region of interest" description="Disordered" evidence="2">
    <location>
        <begin position="120"/>
        <end position="154"/>
    </location>
</feature>
<reference evidence="3 4" key="1">
    <citation type="journal article" date="2019" name="Int. J. Syst. Evol. Microbiol.">
        <title>The Global Catalogue of Microorganisms (GCM) 10K type strain sequencing project: providing services to taxonomists for standard genome sequencing and annotation.</title>
        <authorList>
            <consortium name="The Broad Institute Genomics Platform"/>
            <consortium name="The Broad Institute Genome Sequencing Center for Infectious Disease"/>
            <person name="Wu L."/>
            <person name="Ma J."/>
        </authorList>
    </citation>
    <scope>NUCLEOTIDE SEQUENCE [LARGE SCALE GENOMIC DNA]</scope>
    <source>
        <strain evidence="3 4">GX26</strain>
    </source>
</reference>
<name>A0ABD5VGD8_9EURY</name>
<feature type="region of interest" description="Disordered" evidence="2">
    <location>
        <begin position="396"/>
        <end position="447"/>
    </location>
</feature>
<dbReference type="Proteomes" id="UP001596395">
    <property type="component" value="Unassembled WGS sequence"/>
</dbReference>
<feature type="coiled-coil region" evidence="1">
    <location>
        <begin position="592"/>
        <end position="619"/>
    </location>
</feature>
<accession>A0ABD5VGD8</accession>
<evidence type="ECO:0000313" key="4">
    <source>
        <dbReference type="Proteomes" id="UP001596395"/>
    </source>
</evidence>
<evidence type="ECO:0000256" key="1">
    <source>
        <dbReference type="SAM" id="Coils"/>
    </source>
</evidence>
<feature type="compositionally biased region" description="Acidic residues" evidence="2">
    <location>
        <begin position="518"/>
        <end position="553"/>
    </location>
</feature>
<dbReference type="RefSeq" id="WP_336349984.1">
    <property type="nucleotide sequence ID" value="NZ_JAZAQL010000002.1"/>
</dbReference>
<feature type="compositionally biased region" description="Acidic residues" evidence="2">
    <location>
        <begin position="405"/>
        <end position="428"/>
    </location>
</feature>
<feature type="compositionally biased region" description="Acidic residues" evidence="2">
    <location>
        <begin position="482"/>
        <end position="494"/>
    </location>
</feature>
<feature type="compositionally biased region" description="Acidic residues" evidence="2">
    <location>
        <begin position="561"/>
        <end position="571"/>
    </location>
</feature>
<feature type="region of interest" description="Disordered" evidence="2">
    <location>
        <begin position="326"/>
        <end position="359"/>
    </location>
</feature>
<gene>
    <name evidence="3" type="ORF">ACFQGB_09030</name>
</gene>